<feature type="compositionally biased region" description="Polar residues" evidence="1">
    <location>
        <begin position="18"/>
        <end position="58"/>
    </location>
</feature>
<proteinExistence type="predicted"/>
<protein>
    <submittedName>
        <fullName evidence="2">Uncharacterized protein</fullName>
    </submittedName>
</protein>
<dbReference type="EMBL" id="BTSY01000004">
    <property type="protein sequence ID" value="GMT25068.1"/>
    <property type="molecule type" value="Genomic_DNA"/>
</dbReference>
<evidence type="ECO:0000313" key="2">
    <source>
        <dbReference type="EMBL" id="GMT25068.1"/>
    </source>
</evidence>
<name>A0AAV5W099_9BILA</name>
<accession>A0AAV5W099</accession>
<dbReference type="Proteomes" id="UP001432322">
    <property type="component" value="Unassembled WGS sequence"/>
</dbReference>
<organism evidence="2 3">
    <name type="scientific">Pristionchus fissidentatus</name>
    <dbReference type="NCBI Taxonomy" id="1538716"/>
    <lineage>
        <taxon>Eukaryota</taxon>
        <taxon>Metazoa</taxon>
        <taxon>Ecdysozoa</taxon>
        <taxon>Nematoda</taxon>
        <taxon>Chromadorea</taxon>
        <taxon>Rhabditida</taxon>
        <taxon>Rhabditina</taxon>
        <taxon>Diplogasteromorpha</taxon>
        <taxon>Diplogasteroidea</taxon>
        <taxon>Neodiplogasteridae</taxon>
        <taxon>Pristionchus</taxon>
    </lineage>
</organism>
<keyword evidence="3" id="KW-1185">Reference proteome</keyword>
<sequence length="82" mass="8490">AVNRADGGTSSDREASNVVVSSSARISPSTIRGRSGHTTAINSANSVVLGSEKTTPSFPHSKRPHLNTVGRNCPTDSAPFDL</sequence>
<feature type="non-terminal residue" evidence="2">
    <location>
        <position position="1"/>
    </location>
</feature>
<dbReference type="AlphaFoldDB" id="A0AAV5W099"/>
<evidence type="ECO:0000256" key="1">
    <source>
        <dbReference type="SAM" id="MobiDB-lite"/>
    </source>
</evidence>
<feature type="region of interest" description="Disordered" evidence="1">
    <location>
        <begin position="1"/>
        <end position="82"/>
    </location>
</feature>
<feature type="non-terminal residue" evidence="2">
    <location>
        <position position="82"/>
    </location>
</feature>
<gene>
    <name evidence="2" type="ORF">PFISCL1PPCAC_16365</name>
</gene>
<comment type="caution">
    <text evidence="2">The sequence shown here is derived from an EMBL/GenBank/DDBJ whole genome shotgun (WGS) entry which is preliminary data.</text>
</comment>
<reference evidence="2" key="1">
    <citation type="submission" date="2023-10" db="EMBL/GenBank/DDBJ databases">
        <title>Genome assembly of Pristionchus species.</title>
        <authorList>
            <person name="Yoshida K."/>
            <person name="Sommer R.J."/>
        </authorList>
    </citation>
    <scope>NUCLEOTIDE SEQUENCE</scope>
    <source>
        <strain evidence="2">RS5133</strain>
    </source>
</reference>
<evidence type="ECO:0000313" key="3">
    <source>
        <dbReference type="Proteomes" id="UP001432322"/>
    </source>
</evidence>